<dbReference type="InterPro" id="IPR004947">
    <property type="entry name" value="DNase_II"/>
</dbReference>
<reference evidence="6" key="1">
    <citation type="submission" date="2016-06" db="UniProtKB">
        <authorList>
            <consortium name="WormBaseParasite"/>
        </authorList>
    </citation>
    <scope>IDENTIFICATION</scope>
</reference>
<dbReference type="Proteomes" id="UP000271098">
    <property type="component" value="Unassembled WGS sequence"/>
</dbReference>
<evidence type="ECO:0000313" key="6">
    <source>
        <dbReference type="WBParaSite" id="GPUH_0001322901-mRNA-1"/>
    </source>
</evidence>
<name>A0A183DWX3_9BILA</name>
<comment type="similarity">
    <text evidence="1">Belongs to the DNase II family.</text>
</comment>
<dbReference type="EMBL" id="UYRT01080017">
    <property type="protein sequence ID" value="VDN21863.1"/>
    <property type="molecule type" value="Genomic_DNA"/>
</dbReference>
<gene>
    <name evidence="4" type="ORF">GPUH_LOCUS13214</name>
</gene>
<dbReference type="PANTHER" id="PTHR10858">
    <property type="entry name" value="DEOXYRIBONUCLEASE II"/>
    <property type="match status" value="1"/>
</dbReference>
<keyword evidence="5" id="KW-1185">Reference proteome</keyword>
<accession>A0A183DWX3</accession>
<dbReference type="GO" id="GO:0006309">
    <property type="term" value="P:apoptotic DNA fragmentation"/>
    <property type="evidence" value="ECO:0007669"/>
    <property type="project" value="TreeGrafter"/>
</dbReference>
<sequence>MTRKLCLIVVLAAAFACRCFGLEFQCRDNENRIVDWFIFYKIGRIQESNNELIRNGSGFFYMDSNSRKWELPELGIDNPKQSVGHTLHQYYEVKNNPEVDFP</sequence>
<evidence type="ECO:0000313" key="4">
    <source>
        <dbReference type="EMBL" id="VDN21863.1"/>
    </source>
</evidence>
<organism evidence="6">
    <name type="scientific">Gongylonema pulchrum</name>
    <dbReference type="NCBI Taxonomy" id="637853"/>
    <lineage>
        <taxon>Eukaryota</taxon>
        <taxon>Metazoa</taxon>
        <taxon>Ecdysozoa</taxon>
        <taxon>Nematoda</taxon>
        <taxon>Chromadorea</taxon>
        <taxon>Rhabditida</taxon>
        <taxon>Spirurina</taxon>
        <taxon>Spiruromorpha</taxon>
        <taxon>Spiruroidea</taxon>
        <taxon>Gongylonematidae</taxon>
        <taxon>Gongylonema</taxon>
    </lineage>
</organism>
<keyword evidence="3" id="KW-0732">Signal</keyword>
<evidence type="ECO:0000256" key="3">
    <source>
        <dbReference type="SAM" id="SignalP"/>
    </source>
</evidence>
<dbReference type="AlphaFoldDB" id="A0A183DWX3"/>
<dbReference type="Pfam" id="PF03265">
    <property type="entry name" value="DNase_II"/>
    <property type="match status" value="1"/>
</dbReference>
<evidence type="ECO:0000256" key="2">
    <source>
        <dbReference type="ARBA" id="ARBA00022801"/>
    </source>
</evidence>
<proteinExistence type="inferred from homology"/>
<dbReference type="WBParaSite" id="GPUH_0001322901-mRNA-1">
    <property type="protein sequence ID" value="GPUH_0001322901-mRNA-1"/>
    <property type="gene ID" value="GPUH_0001322901"/>
</dbReference>
<reference evidence="4 5" key="2">
    <citation type="submission" date="2018-11" db="EMBL/GenBank/DDBJ databases">
        <authorList>
            <consortium name="Pathogen Informatics"/>
        </authorList>
    </citation>
    <scope>NUCLEOTIDE SEQUENCE [LARGE SCALE GENOMIC DNA]</scope>
</reference>
<feature type="signal peptide" evidence="3">
    <location>
        <begin position="1"/>
        <end position="21"/>
    </location>
</feature>
<dbReference type="PANTHER" id="PTHR10858:SF30">
    <property type="entry name" value="CELL-DEATH-RELATED NUCLEASE 7"/>
    <property type="match status" value="1"/>
</dbReference>
<keyword evidence="2" id="KW-0378">Hydrolase</keyword>
<protein>
    <submittedName>
        <fullName evidence="6">Protein yellow</fullName>
    </submittedName>
</protein>
<dbReference type="OrthoDB" id="10261598at2759"/>
<evidence type="ECO:0000313" key="5">
    <source>
        <dbReference type="Proteomes" id="UP000271098"/>
    </source>
</evidence>
<evidence type="ECO:0000256" key="1">
    <source>
        <dbReference type="ARBA" id="ARBA00007527"/>
    </source>
</evidence>
<feature type="chain" id="PRO_5043138905" evidence="3">
    <location>
        <begin position="22"/>
        <end position="102"/>
    </location>
</feature>
<dbReference type="GO" id="GO:0004531">
    <property type="term" value="F:deoxyribonuclease II activity"/>
    <property type="evidence" value="ECO:0007669"/>
    <property type="project" value="InterPro"/>
</dbReference>
<dbReference type="PROSITE" id="PS51257">
    <property type="entry name" value="PROKAR_LIPOPROTEIN"/>
    <property type="match status" value="1"/>
</dbReference>